<evidence type="ECO:0000313" key="2">
    <source>
        <dbReference type="EMBL" id="RPB06999.1"/>
    </source>
</evidence>
<accession>A0A3N4KCC6</accession>
<protein>
    <submittedName>
        <fullName evidence="2">Uncharacterized protein</fullName>
    </submittedName>
</protein>
<dbReference type="InParanoid" id="A0A3N4KCC6"/>
<name>A0A3N4KCC6_9PEZI</name>
<reference evidence="2 3" key="1">
    <citation type="journal article" date="2018" name="Nat. Ecol. Evol.">
        <title>Pezizomycetes genomes reveal the molecular basis of ectomycorrhizal truffle lifestyle.</title>
        <authorList>
            <person name="Murat C."/>
            <person name="Payen T."/>
            <person name="Noel B."/>
            <person name="Kuo A."/>
            <person name="Morin E."/>
            <person name="Chen J."/>
            <person name="Kohler A."/>
            <person name="Krizsan K."/>
            <person name="Balestrini R."/>
            <person name="Da Silva C."/>
            <person name="Montanini B."/>
            <person name="Hainaut M."/>
            <person name="Levati E."/>
            <person name="Barry K.W."/>
            <person name="Belfiori B."/>
            <person name="Cichocki N."/>
            <person name="Clum A."/>
            <person name="Dockter R.B."/>
            <person name="Fauchery L."/>
            <person name="Guy J."/>
            <person name="Iotti M."/>
            <person name="Le Tacon F."/>
            <person name="Lindquist E.A."/>
            <person name="Lipzen A."/>
            <person name="Malagnac F."/>
            <person name="Mello A."/>
            <person name="Molinier V."/>
            <person name="Miyauchi S."/>
            <person name="Poulain J."/>
            <person name="Riccioni C."/>
            <person name="Rubini A."/>
            <person name="Sitrit Y."/>
            <person name="Splivallo R."/>
            <person name="Traeger S."/>
            <person name="Wang M."/>
            <person name="Zifcakova L."/>
            <person name="Wipf D."/>
            <person name="Zambonelli A."/>
            <person name="Paolocci F."/>
            <person name="Nowrousian M."/>
            <person name="Ottonello S."/>
            <person name="Baldrian P."/>
            <person name="Spatafora J.W."/>
            <person name="Henrissat B."/>
            <person name="Nagy L.G."/>
            <person name="Aury J.M."/>
            <person name="Wincker P."/>
            <person name="Grigoriev I.V."/>
            <person name="Bonfante P."/>
            <person name="Martin F.M."/>
        </authorList>
    </citation>
    <scope>NUCLEOTIDE SEQUENCE [LARGE SCALE GENOMIC DNA]</scope>
    <source>
        <strain evidence="2 3">CCBAS932</strain>
    </source>
</reference>
<feature type="region of interest" description="Disordered" evidence="1">
    <location>
        <begin position="183"/>
        <end position="251"/>
    </location>
</feature>
<dbReference type="Proteomes" id="UP000277580">
    <property type="component" value="Unassembled WGS sequence"/>
</dbReference>
<proteinExistence type="predicted"/>
<feature type="compositionally biased region" description="Basic and acidic residues" evidence="1">
    <location>
        <begin position="227"/>
        <end position="246"/>
    </location>
</feature>
<dbReference type="EMBL" id="ML119200">
    <property type="protein sequence ID" value="RPB06999.1"/>
    <property type="molecule type" value="Genomic_DNA"/>
</dbReference>
<sequence length="305" mass="34869">MRYAIRYNDGTKILIENNADIAKKEGHDQPQDILGQQVIPSGFSIPNPYTTYLNMSDIVIGMGMEPLPMGGTMGCNMDMDLSILSAEEHEDLKILENRERIQRMQAPQHKYQMGGRRGDDLKGRSAGVGRGRKRAGSDDSGHDPTPVARGGPSHHSSELLQSQWWLEYKSLRPDKLKRSADRLQDISEPDKQNSFQDSVKATKDLSKRFGRKSIKKEEKRFGRKLNKKEEEKRFDRKPNKREEKKSSGRCISDFDSWGTMTPLMPDNDLPARMKTLKNDHRHRQRPQLVSNEAVRKIKIANLIST</sequence>
<keyword evidence="3" id="KW-1185">Reference proteome</keyword>
<feature type="region of interest" description="Disordered" evidence="1">
    <location>
        <begin position="99"/>
        <end position="156"/>
    </location>
</feature>
<organism evidence="2 3">
    <name type="scientific">Morchella conica CCBAS932</name>
    <dbReference type="NCBI Taxonomy" id="1392247"/>
    <lineage>
        <taxon>Eukaryota</taxon>
        <taxon>Fungi</taxon>
        <taxon>Dikarya</taxon>
        <taxon>Ascomycota</taxon>
        <taxon>Pezizomycotina</taxon>
        <taxon>Pezizomycetes</taxon>
        <taxon>Pezizales</taxon>
        <taxon>Morchellaceae</taxon>
        <taxon>Morchella</taxon>
    </lineage>
</organism>
<evidence type="ECO:0000313" key="3">
    <source>
        <dbReference type="Proteomes" id="UP000277580"/>
    </source>
</evidence>
<gene>
    <name evidence="2" type="ORF">P167DRAFT_438820</name>
</gene>
<evidence type="ECO:0000256" key="1">
    <source>
        <dbReference type="SAM" id="MobiDB-lite"/>
    </source>
</evidence>
<dbReference type="AlphaFoldDB" id="A0A3N4KCC6"/>